<keyword evidence="4" id="KW-1003">Cell membrane</keyword>
<gene>
    <name evidence="10" type="ORF">METZ01_LOCUS465462</name>
</gene>
<feature type="non-terminal residue" evidence="10">
    <location>
        <position position="1"/>
    </location>
</feature>
<evidence type="ECO:0000256" key="2">
    <source>
        <dbReference type="ARBA" id="ARBA00007069"/>
    </source>
</evidence>
<dbReference type="CDD" id="cd06261">
    <property type="entry name" value="TM_PBP2"/>
    <property type="match status" value="1"/>
</dbReference>
<evidence type="ECO:0000256" key="1">
    <source>
        <dbReference type="ARBA" id="ARBA00004651"/>
    </source>
</evidence>
<reference evidence="10" key="1">
    <citation type="submission" date="2018-05" db="EMBL/GenBank/DDBJ databases">
        <authorList>
            <person name="Lanie J.A."/>
            <person name="Ng W.-L."/>
            <person name="Kazmierczak K.M."/>
            <person name="Andrzejewski T.M."/>
            <person name="Davidsen T.M."/>
            <person name="Wayne K.J."/>
            <person name="Tettelin H."/>
            <person name="Glass J.I."/>
            <person name="Rusch D."/>
            <person name="Podicherti R."/>
            <person name="Tsui H.-C.T."/>
            <person name="Winkler M.E."/>
        </authorList>
    </citation>
    <scope>NUCLEOTIDE SEQUENCE</scope>
</reference>
<sequence>LYLPIIIPDVTMAVMLLVFFGETAQWFNVIPGVNLTDGLEKLVLSHVAFNISFVSVVVRARLANLDSSMEEAAADLYASRWGAFRRVTLPQIMPGVLGGALLAITLSLDDVVVSSFVSGVGATPVSVYVFGMLRKGVSPLVNAVSVVILAASMALVVASLVLERATSSQKGK</sequence>
<dbReference type="InterPro" id="IPR051789">
    <property type="entry name" value="Bact_Polyamine_Transport"/>
</dbReference>
<accession>A0A383AZN1</accession>
<dbReference type="Gene3D" id="1.10.3720.10">
    <property type="entry name" value="MetI-like"/>
    <property type="match status" value="1"/>
</dbReference>
<dbReference type="PANTHER" id="PTHR43848:SF2">
    <property type="entry name" value="PUTRESCINE TRANSPORT SYSTEM PERMEASE PROTEIN POTI"/>
    <property type="match status" value="1"/>
</dbReference>
<keyword evidence="5 8" id="KW-0812">Transmembrane</keyword>
<evidence type="ECO:0000259" key="9">
    <source>
        <dbReference type="PROSITE" id="PS50928"/>
    </source>
</evidence>
<dbReference type="AlphaFoldDB" id="A0A383AZN1"/>
<dbReference type="SUPFAM" id="SSF161098">
    <property type="entry name" value="MetI-like"/>
    <property type="match status" value="1"/>
</dbReference>
<feature type="transmembrane region" description="Helical" evidence="8">
    <location>
        <begin position="83"/>
        <end position="106"/>
    </location>
</feature>
<feature type="transmembrane region" description="Helical" evidence="8">
    <location>
        <begin position="42"/>
        <end position="62"/>
    </location>
</feature>
<protein>
    <recommendedName>
        <fullName evidence="9">ABC transmembrane type-1 domain-containing protein</fullName>
    </recommendedName>
</protein>
<evidence type="ECO:0000256" key="5">
    <source>
        <dbReference type="ARBA" id="ARBA00022692"/>
    </source>
</evidence>
<keyword evidence="6 8" id="KW-1133">Transmembrane helix</keyword>
<feature type="transmembrane region" description="Helical" evidence="8">
    <location>
        <begin position="140"/>
        <end position="162"/>
    </location>
</feature>
<feature type="domain" description="ABC transmembrane type-1" evidence="9">
    <location>
        <begin position="1"/>
        <end position="159"/>
    </location>
</feature>
<evidence type="ECO:0000256" key="6">
    <source>
        <dbReference type="ARBA" id="ARBA00022989"/>
    </source>
</evidence>
<comment type="subcellular location">
    <subcellularLocation>
        <location evidence="1">Cell membrane</location>
        <topology evidence="1">Multi-pass membrane protein</topology>
    </subcellularLocation>
</comment>
<dbReference type="GO" id="GO:0055085">
    <property type="term" value="P:transmembrane transport"/>
    <property type="evidence" value="ECO:0007669"/>
    <property type="project" value="InterPro"/>
</dbReference>
<comment type="similarity">
    <text evidence="2">Belongs to the binding-protein-dependent transport system permease family. CysTW subfamily.</text>
</comment>
<evidence type="ECO:0000256" key="3">
    <source>
        <dbReference type="ARBA" id="ARBA00022448"/>
    </source>
</evidence>
<dbReference type="PROSITE" id="PS50928">
    <property type="entry name" value="ABC_TM1"/>
    <property type="match status" value="1"/>
</dbReference>
<dbReference type="EMBL" id="UINC01195851">
    <property type="protein sequence ID" value="SVE12608.1"/>
    <property type="molecule type" value="Genomic_DNA"/>
</dbReference>
<evidence type="ECO:0000256" key="7">
    <source>
        <dbReference type="ARBA" id="ARBA00023136"/>
    </source>
</evidence>
<dbReference type="InterPro" id="IPR000515">
    <property type="entry name" value="MetI-like"/>
</dbReference>
<evidence type="ECO:0000313" key="10">
    <source>
        <dbReference type="EMBL" id="SVE12608.1"/>
    </source>
</evidence>
<name>A0A383AZN1_9ZZZZ</name>
<keyword evidence="3" id="KW-0813">Transport</keyword>
<feature type="transmembrane region" description="Helical" evidence="8">
    <location>
        <begin position="12"/>
        <end position="30"/>
    </location>
</feature>
<evidence type="ECO:0000256" key="8">
    <source>
        <dbReference type="SAM" id="Phobius"/>
    </source>
</evidence>
<proteinExistence type="inferred from homology"/>
<evidence type="ECO:0000256" key="4">
    <source>
        <dbReference type="ARBA" id="ARBA00022475"/>
    </source>
</evidence>
<organism evidence="10">
    <name type="scientific">marine metagenome</name>
    <dbReference type="NCBI Taxonomy" id="408172"/>
    <lineage>
        <taxon>unclassified sequences</taxon>
        <taxon>metagenomes</taxon>
        <taxon>ecological metagenomes</taxon>
    </lineage>
</organism>
<feature type="transmembrane region" description="Helical" evidence="8">
    <location>
        <begin position="112"/>
        <end position="133"/>
    </location>
</feature>
<dbReference type="Pfam" id="PF00528">
    <property type="entry name" value="BPD_transp_1"/>
    <property type="match status" value="1"/>
</dbReference>
<dbReference type="GO" id="GO:0005886">
    <property type="term" value="C:plasma membrane"/>
    <property type="evidence" value="ECO:0007669"/>
    <property type="project" value="UniProtKB-SubCell"/>
</dbReference>
<dbReference type="PANTHER" id="PTHR43848">
    <property type="entry name" value="PUTRESCINE TRANSPORT SYSTEM PERMEASE PROTEIN POTI"/>
    <property type="match status" value="1"/>
</dbReference>
<dbReference type="InterPro" id="IPR035906">
    <property type="entry name" value="MetI-like_sf"/>
</dbReference>
<keyword evidence="7 8" id="KW-0472">Membrane</keyword>